<keyword evidence="1" id="KW-1133">Transmembrane helix</keyword>
<dbReference type="STRING" id="1548.CSCA_0724"/>
<feature type="transmembrane region" description="Helical" evidence="1">
    <location>
        <begin position="20"/>
        <end position="36"/>
    </location>
</feature>
<organism evidence="2 3">
    <name type="scientific">Clostridium scatologenes</name>
    <dbReference type="NCBI Taxonomy" id="1548"/>
    <lineage>
        <taxon>Bacteria</taxon>
        <taxon>Bacillati</taxon>
        <taxon>Bacillota</taxon>
        <taxon>Clostridia</taxon>
        <taxon>Eubacteriales</taxon>
        <taxon>Clostridiaceae</taxon>
        <taxon>Clostridium</taxon>
    </lineage>
</organism>
<evidence type="ECO:0000313" key="3">
    <source>
        <dbReference type="Proteomes" id="UP000033115"/>
    </source>
</evidence>
<dbReference type="EMBL" id="CP009933">
    <property type="protein sequence ID" value="AKA67849.1"/>
    <property type="molecule type" value="Genomic_DNA"/>
</dbReference>
<feature type="transmembrane region" description="Helical" evidence="1">
    <location>
        <begin position="74"/>
        <end position="95"/>
    </location>
</feature>
<dbReference type="HOGENOM" id="CLU_181354_0_0_9"/>
<dbReference type="AlphaFoldDB" id="A0A0E3JX75"/>
<gene>
    <name evidence="2" type="ORF">CSCA_0724</name>
</gene>
<evidence type="ECO:0000256" key="1">
    <source>
        <dbReference type="SAM" id="Phobius"/>
    </source>
</evidence>
<accession>A0A0E3JX75</accession>
<proteinExistence type="predicted"/>
<feature type="transmembrane region" description="Helical" evidence="1">
    <location>
        <begin position="42"/>
        <end position="62"/>
    </location>
</feature>
<keyword evidence="3" id="KW-1185">Reference proteome</keyword>
<reference evidence="2 3" key="1">
    <citation type="journal article" date="2015" name="J. Biotechnol.">
        <title>Complete genome sequence of a malodorant-producing acetogen, Clostridium scatologenes ATCC 25775(T).</title>
        <authorList>
            <person name="Zhu Z."/>
            <person name="Guo T."/>
            <person name="Zheng H."/>
            <person name="Song T."/>
            <person name="Ouyang P."/>
            <person name="Xie J."/>
        </authorList>
    </citation>
    <scope>NUCLEOTIDE SEQUENCE [LARGE SCALE GENOMIC DNA]</scope>
    <source>
        <strain evidence="2 3">ATCC 25775</strain>
    </source>
</reference>
<evidence type="ECO:0000313" key="2">
    <source>
        <dbReference type="EMBL" id="AKA67849.1"/>
    </source>
</evidence>
<name>A0A0E3JX75_CLOSL</name>
<dbReference type="RefSeq" id="WP_029159853.1">
    <property type="nucleotide sequence ID" value="NZ_CP009933.1"/>
</dbReference>
<sequence length="99" mass="11501">MKKMDEMEKVITLKSIRVSWSFVALFLFVWGIKNYIDGMGETLPMVLFTSQVLILLISKYIYMIKVDDKDSKASLIKLIVVTLFLILVGFILYYFKSGF</sequence>
<dbReference type="Proteomes" id="UP000033115">
    <property type="component" value="Chromosome"/>
</dbReference>
<dbReference type="KEGG" id="csq:CSCA_0724"/>
<keyword evidence="1" id="KW-0812">Transmembrane</keyword>
<keyword evidence="1" id="KW-0472">Membrane</keyword>
<protein>
    <submittedName>
        <fullName evidence="2">Uncharacterized protein</fullName>
    </submittedName>
</protein>